<keyword evidence="5" id="KW-0998">Cell outer membrane</keyword>
<evidence type="ECO:0000256" key="3">
    <source>
        <dbReference type="ARBA" id="ARBA00022729"/>
    </source>
</evidence>
<dbReference type="Pfam" id="PF14322">
    <property type="entry name" value="SusD-like_3"/>
    <property type="match status" value="1"/>
</dbReference>
<feature type="chain" id="PRO_5012369027" evidence="6">
    <location>
        <begin position="23"/>
        <end position="494"/>
    </location>
</feature>
<feature type="domain" description="RagB/SusD" evidence="7">
    <location>
        <begin position="336"/>
        <end position="454"/>
    </location>
</feature>
<feature type="domain" description="SusD-like N-terminal" evidence="8">
    <location>
        <begin position="24"/>
        <end position="233"/>
    </location>
</feature>
<evidence type="ECO:0000259" key="7">
    <source>
        <dbReference type="Pfam" id="PF07980"/>
    </source>
</evidence>
<name>A0A1T5M7M9_9BACT</name>
<evidence type="ECO:0000256" key="6">
    <source>
        <dbReference type="SAM" id="SignalP"/>
    </source>
</evidence>
<comment type="subcellular location">
    <subcellularLocation>
        <location evidence="1">Cell outer membrane</location>
    </subcellularLocation>
</comment>
<dbReference type="AlphaFoldDB" id="A0A1T5M7M9"/>
<evidence type="ECO:0000256" key="2">
    <source>
        <dbReference type="ARBA" id="ARBA00006275"/>
    </source>
</evidence>
<organism evidence="9 10">
    <name type="scientific">Ohtaekwangia koreensis</name>
    <dbReference type="NCBI Taxonomy" id="688867"/>
    <lineage>
        <taxon>Bacteria</taxon>
        <taxon>Pseudomonadati</taxon>
        <taxon>Bacteroidota</taxon>
        <taxon>Cytophagia</taxon>
        <taxon>Cytophagales</taxon>
        <taxon>Fulvivirgaceae</taxon>
        <taxon>Ohtaekwangia</taxon>
    </lineage>
</organism>
<dbReference type="PROSITE" id="PS51257">
    <property type="entry name" value="PROKAR_LIPOPROTEIN"/>
    <property type="match status" value="1"/>
</dbReference>
<reference evidence="9 10" key="1">
    <citation type="submission" date="2017-02" db="EMBL/GenBank/DDBJ databases">
        <authorList>
            <person name="Peterson S.W."/>
        </authorList>
    </citation>
    <scope>NUCLEOTIDE SEQUENCE [LARGE SCALE GENOMIC DNA]</scope>
    <source>
        <strain evidence="9 10">DSM 25262</strain>
    </source>
</reference>
<feature type="signal peptide" evidence="6">
    <location>
        <begin position="1"/>
        <end position="22"/>
    </location>
</feature>
<keyword evidence="3 6" id="KW-0732">Signal</keyword>
<dbReference type="InterPro" id="IPR012944">
    <property type="entry name" value="SusD_RagB_dom"/>
</dbReference>
<evidence type="ECO:0000313" key="10">
    <source>
        <dbReference type="Proteomes" id="UP000190961"/>
    </source>
</evidence>
<dbReference type="InterPro" id="IPR011990">
    <property type="entry name" value="TPR-like_helical_dom_sf"/>
</dbReference>
<dbReference type="Pfam" id="PF07980">
    <property type="entry name" value="SusD_RagB"/>
    <property type="match status" value="1"/>
</dbReference>
<keyword evidence="10" id="KW-1185">Reference proteome</keyword>
<comment type="similarity">
    <text evidence="2">Belongs to the SusD family.</text>
</comment>
<dbReference type="EMBL" id="FUZU01000003">
    <property type="protein sequence ID" value="SKC84246.1"/>
    <property type="molecule type" value="Genomic_DNA"/>
</dbReference>
<evidence type="ECO:0000256" key="5">
    <source>
        <dbReference type="ARBA" id="ARBA00023237"/>
    </source>
</evidence>
<dbReference type="InterPro" id="IPR033985">
    <property type="entry name" value="SusD-like_N"/>
</dbReference>
<dbReference type="Gene3D" id="1.25.40.390">
    <property type="match status" value="2"/>
</dbReference>
<proteinExistence type="inferred from homology"/>
<dbReference type="STRING" id="688867.SAMN05660236_4725"/>
<gene>
    <name evidence="9" type="ORF">SAMN05660236_4725</name>
</gene>
<evidence type="ECO:0000313" key="9">
    <source>
        <dbReference type="EMBL" id="SKC84246.1"/>
    </source>
</evidence>
<evidence type="ECO:0000259" key="8">
    <source>
        <dbReference type="Pfam" id="PF14322"/>
    </source>
</evidence>
<keyword evidence="4" id="KW-0472">Membrane</keyword>
<accession>A0A1T5M7M9</accession>
<sequence>MKVAMKKYIVSLLVLSIALSGCEDFLSKVPDNRTILDSKEKIAELLVTAYPEGNYIPFCEAMSDNVEDNPSQSQDVRNTDPYFWRNVNSTAQDTPENYWNSCYTAIAAANHALQAIEREGNFPVYDAQRGEALVARAYAHFMLVALFAKTYKAATAAYYPGIPYVTEPETESLKKYDRHTVEYVYTMIEKDLTDGLPLIDDQSYNTEDADADGVPSYHFTRAAAHAFATRFYLFKRDYNKVIEHANQVFSNTDIAAGLRPWNSTYRGYAMNELITTYTRSTEKANLLLSETLSDWAFTYNTLKYTTGVNTKAAILDYNATQGQYSYWVYYSSVSQVYFVPKFKDHFVRTGTNANTGFTYTVIPLFSAEEVLLNRAEAYTMQNNLSAALDDMNVLVSKRITNYVPEYHNLNAHKLYNFYQESINQEATLLAVLDLRRAEFLHEGLRWFDILRHDLPVEHLIRDGEGIVLSAGDPRRVLQIPAEAISLGGLEPNPR</sequence>
<dbReference type="Proteomes" id="UP000190961">
    <property type="component" value="Unassembled WGS sequence"/>
</dbReference>
<evidence type="ECO:0000256" key="1">
    <source>
        <dbReference type="ARBA" id="ARBA00004442"/>
    </source>
</evidence>
<dbReference type="GO" id="GO:0009279">
    <property type="term" value="C:cell outer membrane"/>
    <property type="evidence" value="ECO:0007669"/>
    <property type="project" value="UniProtKB-SubCell"/>
</dbReference>
<evidence type="ECO:0000256" key="4">
    <source>
        <dbReference type="ARBA" id="ARBA00023136"/>
    </source>
</evidence>
<protein>
    <submittedName>
        <fullName evidence="9">SusD family protein</fullName>
    </submittedName>
</protein>
<dbReference type="SUPFAM" id="SSF48452">
    <property type="entry name" value="TPR-like"/>
    <property type="match status" value="1"/>
</dbReference>